<reference evidence="2" key="1">
    <citation type="submission" date="2021-01" db="EMBL/GenBank/DDBJ databases">
        <title>Genome sequence of Phenylobacterium sp. 20VBR1 isolated from a valley glaceir, Ny-Alesund, Svalbard.</title>
        <authorList>
            <person name="Thomas F.A."/>
            <person name="Krishnan K.P."/>
            <person name="Sinha R.K."/>
        </authorList>
    </citation>
    <scope>NUCLEOTIDE SEQUENCE</scope>
    <source>
        <strain evidence="2">20VBR1</strain>
    </source>
</reference>
<accession>A0A974S8A4</accession>
<proteinExistence type="predicted"/>
<dbReference type="AlphaFoldDB" id="A0A974S8A4"/>
<organism evidence="2">
    <name type="scientific">Phenylobacterium glaciei</name>
    <dbReference type="NCBI Taxonomy" id="2803784"/>
    <lineage>
        <taxon>Bacteria</taxon>
        <taxon>Pseudomonadati</taxon>
        <taxon>Pseudomonadota</taxon>
        <taxon>Alphaproteobacteria</taxon>
        <taxon>Caulobacterales</taxon>
        <taxon>Caulobacteraceae</taxon>
        <taxon>Phenylobacterium</taxon>
    </lineage>
</organism>
<dbReference type="Gene3D" id="2.60.120.620">
    <property type="entry name" value="q2cbj1_9rhob like domain"/>
    <property type="match status" value="1"/>
</dbReference>
<name>A0A974S8A4_9CAUL</name>
<protein>
    <submittedName>
        <fullName evidence="2">Uncharacterized protein</fullName>
    </submittedName>
</protein>
<feature type="region of interest" description="Disordered" evidence="1">
    <location>
        <begin position="140"/>
        <end position="159"/>
    </location>
</feature>
<evidence type="ECO:0000256" key="1">
    <source>
        <dbReference type="SAM" id="MobiDB-lite"/>
    </source>
</evidence>
<gene>
    <name evidence="2" type="ORF">JKL49_21885</name>
</gene>
<sequence length="238" mass="25928">MIQPVPIDCSPALNLIGVHPAIVAFAKAALKTDKVHVYQCQAWAKFTGEADYDQPFHCDFVNHTLTAPSEDSHLNSITILCYFSDVTDAHGPAHFVTRPDAQAAAAPEETLSQDPDVQARIQAGLLARSRSSAGRPAASFLHDRRLSSGDQPDSAGRPPLCADDLLQGRGNEAIAFTPWAHTHMKPWRNIFDNATPEQLACFGVPEPGDPFWTEVTLQRTQARYPGWNSAAYRAAITA</sequence>
<dbReference type="EMBL" id="CP068570">
    <property type="protein sequence ID" value="QQZ49561.1"/>
    <property type="molecule type" value="Genomic_DNA"/>
</dbReference>
<evidence type="ECO:0000313" key="2">
    <source>
        <dbReference type="EMBL" id="QQZ49561.1"/>
    </source>
</evidence>
<dbReference type="SUPFAM" id="SSF51197">
    <property type="entry name" value="Clavaminate synthase-like"/>
    <property type="match status" value="1"/>
</dbReference>